<dbReference type="PIRSF" id="PIRSF001439">
    <property type="entry name" value="CryM"/>
    <property type="match status" value="1"/>
</dbReference>
<evidence type="ECO:0000313" key="1">
    <source>
        <dbReference type="EMBL" id="AHF24533.1"/>
    </source>
</evidence>
<sequence length="372" mass="41270">MEFIYLSEEDMIKAGVKDMPRCIDTMEDTFRLLHRGDYRLGGSNNSDHGLRTRFPKESDIKDMPLDAPGRWFTAMPAYLGGRYHCFGIKTYGANQDNAKQGLPRSILMMQLLDVVTGAPLAYMSANILSAMRTGGVSGLFARYFADQNAETVTVIGPGVIGRYSLDAVMAERPGIRHIHVFGRGEKSRAVFREHCSAMGYPMDGYREFSSIDEACRDADVIITASSQPVHFGDYPLIGKNSIKQGACVIVTSAVRIDRMYSDDDSQKCVFVADDKRMYMGNRGIDAAPETEEEKKTVTVKGAVAEWLAAGKNVLNLPEIVEDPGFVRDKDTIYLCASGGIPIEDVSWAYECYQKASRENIGQKLNVWEKSSL</sequence>
<dbReference type="PANTHER" id="PTHR13812:SF19">
    <property type="entry name" value="KETIMINE REDUCTASE MU-CRYSTALLIN"/>
    <property type="match status" value="1"/>
</dbReference>
<protein>
    <submittedName>
        <fullName evidence="1">Ornithine cyclodeaminase/mu-crystallin</fullName>
    </submittedName>
</protein>
<dbReference type="Pfam" id="PF02423">
    <property type="entry name" value="OCD_Mu_crystall"/>
    <property type="match status" value="1"/>
</dbReference>
<reference evidence="1" key="1">
    <citation type="journal article" date="2013" name="PLoS ONE">
        <title>Metagenomic insights into the carbohydrate-active enzymes carried by the microorganisms adhering to solid digesta in the rumen of cows.</title>
        <authorList>
            <person name="Wang L."/>
            <person name="Hatem A."/>
            <person name="Catalyurek U.V."/>
            <person name="Morrison M."/>
            <person name="Yu Z."/>
        </authorList>
    </citation>
    <scope>NUCLEOTIDE SEQUENCE</scope>
</reference>
<dbReference type="PANTHER" id="PTHR13812">
    <property type="entry name" value="KETIMINE REDUCTASE MU-CRYSTALLIN"/>
    <property type="match status" value="1"/>
</dbReference>
<accession>W0FIC5</accession>
<proteinExistence type="predicted"/>
<dbReference type="AlphaFoldDB" id="W0FIC5"/>
<dbReference type="SUPFAM" id="SSF51735">
    <property type="entry name" value="NAD(P)-binding Rossmann-fold domains"/>
    <property type="match status" value="1"/>
</dbReference>
<name>W0FIC5_9BACT</name>
<dbReference type="InterPro" id="IPR003462">
    <property type="entry name" value="ODC_Mu_crystall"/>
</dbReference>
<dbReference type="Gene3D" id="3.40.50.720">
    <property type="entry name" value="NAD(P)-binding Rossmann-like Domain"/>
    <property type="match status" value="1"/>
</dbReference>
<organism evidence="1">
    <name type="scientific">uncultured bacterium Contig248</name>
    <dbReference type="NCBI Taxonomy" id="1393544"/>
    <lineage>
        <taxon>Bacteria</taxon>
        <taxon>environmental samples</taxon>
    </lineage>
</organism>
<dbReference type="EMBL" id="KC246797">
    <property type="protein sequence ID" value="AHF24533.1"/>
    <property type="molecule type" value="Genomic_DNA"/>
</dbReference>
<dbReference type="InterPro" id="IPR036291">
    <property type="entry name" value="NAD(P)-bd_dom_sf"/>
</dbReference>
<dbReference type="InterPro" id="IPR023401">
    <property type="entry name" value="ODC_N"/>
</dbReference>
<dbReference type="Gene3D" id="3.30.1780.10">
    <property type="entry name" value="ornithine cyclodeaminase, domain 1"/>
    <property type="match status" value="1"/>
</dbReference>
<dbReference type="GO" id="GO:0005737">
    <property type="term" value="C:cytoplasm"/>
    <property type="evidence" value="ECO:0007669"/>
    <property type="project" value="TreeGrafter"/>
</dbReference>